<protein>
    <submittedName>
        <fullName evidence="1">Uncharacterized protein</fullName>
    </submittedName>
</protein>
<organism evidence="1 2">
    <name type="scientific">Haloferax gibbonsii (strain ATCC 33959 / DSM 4427 / JCM 8863 / NBRC 102184 / NCIMB 2188 / Ma 2.38)</name>
    <dbReference type="NCBI Taxonomy" id="1227459"/>
    <lineage>
        <taxon>Archaea</taxon>
        <taxon>Methanobacteriati</taxon>
        <taxon>Methanobacteriota</taxon>
        <taxon>Stenosarchaea group</taxon>
        <taxon>Halobacteria</taxon>
        <taxon>Halobacteriales</taxon>
        <taxon>Haloferacaceae</taxon>
        <taxon>Haloferax</taxon>
    </lineage>
</organism>
<evidence type="ECO:0000313" key="2">
    <source>
        <dbReference type="Proteomes" id="UP000011571"/>
    </source>
</evidence>
<sequence>MFVVRMSAGSAQLGEVVDALDEKLDRELDISIDVHRDLADSSNAIWKLLDDATWIGSVVIRFRGQRKPLAELREERGIGLEDVAHESSLLEADFILETPWGDPVNVIYEEGKIEVATGDDTTHEYVLQLLETARSR</sequence>
<dbReference type="EMBL" id="AOLJ01000007">
    <property type="protein sequence ID" value="ELZ84919.1"/>
    <property type="molecule type" value="Genomic_DNA"/>
</dbReference>
<name>M0HP84_HALGM</name>
<reference evidence="1 2" key="1">
    <citation type="journal article" date="2014" name="PLoS Genet.">
        <title>Phylogenetically driven sequencing of extremely halophilic archaea reveals strategies for static and dynamic osmo-response.</title>
        <authorList>
            <person name="Becker E.A."/>
            <person name="Seitzer P.M."/>
            <person name="Tritt A."/>
            <person name="Larsen D."/>
            <person name="Krusor M."/>
            <person name="Yao A.I."/>
            <person name="Wu D."/>
            <person name="Madern D."/>
            <person name="Eisen J.A."/>
            <person name="Darling A.E."/>
            <person name="Facciotti M.T."/>
        </authorList>
    </citation>
    <scope>NUCLEOTIDE SEQUENCE [LARGE SCALE GENOMIC DNA]</scope>
    <source>
        <strain evidence="2">ATCC 33959 / DSM 4427 / JCM 8863 / NBRC 102184 / NCIMB 2188 / Ma 2.38</strain>
    </source>
</reference>
<proteinExistence type="predicted"/>
<gene>
    <name evidence="1" type="ORF">C454_02785</name>
</gene>
<comment type="caution">
    <text evidence="1">The sequence shown here is derived from an EMBL/GenBank/DDBJ whole genome shotgun (WGS) entry which is preliminary data.</text>
</comment>
<dbReference type="AlphaFoldDB" id="M0HP84"/>
<keyword evidence="2" id="KW-1185">Reference proteome</keyword>
<evidence type="ECO:0000313" key="1">
    <source>
        <dbReference type="EMBL" id="ELZ84919.1"/>
    </source>
</evidence>
<accession>M0HP84</accession>
<dbReference type="Proteomes" id="UP000011571">
    <property type="component" value="Unassembled WGS sequence"/>
</dbReference>